<evidence type="ECO:0000313" key="1">
    <source>
        <dbReference type="EMBL" id="KAH7965491.1"/>
    </source>
</evidence>
<proteinExistence type="predicted"/>
<evidence type="ECO:0000313" key="2">
    <source>
        <dbReference type="Proteomes" id="UP000821865"/>
    </source>
</evidence>
<protein>
    <submittedName>
        <fullName evidence="1">Uncharacterized protein</fullName>
    </submittedName>
</protein>
<comment type="caution">
    <text evidence="1">The sequence shown here is derived from an EMBL/GenBank/DDBJ whole genome shotgun (WGS) entry which is preliminary data.</text>
</comment>
<name>A0ACB8DC74_DERSI</name>
<dbReference type="Proteomes" id="UP000821865">
    <property type="component" value="Chromosome 2"/>
</dbReference>
<keyword evidence="2" id="KW-1185">Reference proteome</keyword>
<organism evidence="1 2">
    <name type="scientific">Dermacentor silvarum</name>
    <name type="common">Tick</name>
    <dbReference type="NCBI Taxonomy" id="543639"/>
    <lineage>
        <taxon>Eukaryota</taxon>
        <taxon>Metazoa</taxon>
        <taxon>Ecdysozoa</taxon>
        <taxon>Arthropoda</taxon>
        <taxon>Chelicerata</taxon>
        <taxon>Arachnida</taxon>
        <taxon>Acari</taxon>
        <taxon>Parasitiformes</taxon>
        <taxon>Ixodida</taxon>
        <taxon>Ixodoidea</taxon>
        <taxon>Ixodidae</taxon>
        <taxon>Rhipicephalinae</taxon>
        <taxon>Dermacentor</taxon>
    </lineage>
</organism>
<sequence>MWNRFDRVVLTVTGNIGVHALPSETAVQNVFEAVARELFRNDISWGRIVALYSVSGGLAVDCVKLGHPEYVLGLVQALGLFVERDLATWISQQGGWEEANKRLSSILRNSTTTFEWQTPCQEEAFGEQDIRISVIGAATNADRRIACFLSLLKGKSGPLERAREWPYLLVLTSLSTSARNPDGPTFTRPSLSASGGEDPEGGSSNRQEPSSFLVVTGFNTAPNRKHRVAFTRKTKAREQILKLYAYEKKLSVRNRKRQKNTKPVKAKKGTLITRFRRRPQRSILVDFLLIVAGLVLVVVLLYYWLS</sequence>
<gene>
    <name evidence="1" type="ORF">HPB49_008394</name>
</gene>
<reference evidence="1" key="1">
    <citation type="submission" date="2020-05" db="EMBL/GenBank/DDBJ databases">
        <title>Large-scale comparative analyses of tick genomes elucidate their genetic diversity and vector capacities.</title>
        <authorList>
            <person name="Jia N."/>
            <person name="Wang J."/>
            <person name="Shi W."/>
            <person name="Du L."/>
            <person name="Sun Y."/>
            <person name="Zhan W."/>
            <person name="Jiang J."/>
            <person name="Wang Q."/>
            <person name="Zhang B."/>
            <person name="Ji P."/>
            <person name="Sakyi L.B."/>
            <person name="Cui X."/>
            <person name="Yuan T."/>
            <person name="Jiang B."/>
            <person name="Yang W."/>
            <person name="Lam T.T.-Y."/>
            <person name="Chang Q."/>
            <person name="Ding S."/>
            <person name="Wang X."/>
            <person name="Zhu J."/>
            <person name="Ruan X."/>
            <person name="Zhao L."/>
            <person name="Wei J."/>
            <person name="Que T."/>
            <person name="Du C."/>
            <person name="Cheng J."/>
            <person name="Dai P."/>
            <person name="Han X."/>
            <person name="Huang E."/>
            <person name="Gao Y."/>
            <person name="Liu J."/>
            <person name="Shao H."/>
            <person name="Ye R."/>
            <person name="Li L."/>
            <person name="Wei W."/>
            <person name="Wang X."/>
            <person name="Wang C."/>
            <person name="Yang T."/>
            <person name="Huo Q."/>
            <person name="Li W."/>
            <person name="Guo W."/>
            <person name="Chen H."/>
            <person name="Zhou L."/>
            <person name="Ni X."/>
            <person name="Tian J."/>
            <person name="Zhou Y."/>
            <person name="Sheng Y."/>
            <person name="Liu T."/>
            <person name="Pan Y."/>
            <person name="Xia L."/>
            <person name="Li J."/>
            <person name="Zhao F."/>
            <person name="Cao W."/>
        </authorList>
    </citation>
    <scope>NUCLEOTIDE SEQUENCE</scope>
    <source>
        <strain evidence="1">Dsil-2018</strain>
    </source>
</reference>
<accession>A0ACB8DC74</accession>
<dbReference type="EMBL" id="CM023471">
    <property type="protein sequence ID" value="KAH7965491.1"/>
    <property type="molecule type" value="Genomic_DNA"/>
</dbReference>